<name>A7TSU2_VANPO</name>
<dbReference type="HOGENOM" id="CLU_423382_0_0_1"/>
<feature type="transmembrane region" description="Helical" evidence="2">
    <location>
        <begin position="398"/>
        <end position="418"/>
    </location>
</feature>
<feature type="compositionally biased region" description="Polar residues" evidence="1">
    <location>
        <begin position="181"/>
        <end position="210"/>
    </location>
</feature>
<reference evidence="3 4" key="1">
    <citation type="journal article" date="2007" name="Proc. Natl. Acad. Sci. U.S.A.">
        <title>Independent sorting-out of thousands of duplicated gene pairs in two yeast species descended from a whole-genome duplication.</title>
        <authorList>
            <person name="Scannell D.R."/>
            <person name="Frank A.C."/>
            <person name="Conant G.C."/>
            <person name="Byrne K.P."/>
            <person name="Woolfit M."/>
            <person name="Wolfe K.H."/>
        </authorList>
    </citation>
    <scope>NUCLEOTIDE SEQUENCE [LARGE SCALE GENOMIC DNA]</scope>
    <source>
        <strain evidence="4">ATCC 22028 / DSM 70294 / BCRC 21397 / CBS 2163 / NBRC 10782 / NRRL Y-8283 / UCD 57-17</strain>
    </source>
</reference>
<dbReference type="GO" id="GO:0005783">
    <property type="term" value="C:endoplasmic reticulum"/>
    <property type="evidence" value="ECO:0007669"/>
    <property type="project" value="EnsemblFungi"/>
</dbReference>
<feature type="region of interest" description="Disordered" evidence="1">
    <location>
        <begin position="136"/>
        <end position="210"/>
    </location>
</feature>
<feature type="transmembrane region" description="Helical" evidence="2">
    <location>
        <begin position="430"/>
        <end position="448"/>
    </location>
</feature>
<dbReference type="eggNOG" id="ENOG502QV77">
    <property type="taxonomic scope" value="Eukaryota"/>
</dbReference>
<feature type="region of interest" description="Disordered" evidence="1">
    <location>
        <begin position="1"/>
        <end position="124"/>
    </location>
</feature>
<feature type="region of interest" description="Disordered" evidence="1">
    <location>
        <begin position="526"/>
        <end position="547"/>
    </location>
</feature>
<keyword evidence="2" id="KW-0812">Transmembrane</keyword>
<dbReference type="Proteomes" id="UP000000267">
    <property type="component" value="Unassembled WGS sequence"/>
</dbReference>
<organism evidence="4">
    <name type="scientific">Vanderwaltozyma polyspora (strain ATCC 22028 / DSM 70294 / BCRC 21397 / CBS 2163 / NBRC 10782 / NRRL Y-8283 / UCD 57-17)</name>
    <name type="common">Kluyveromyces polysporus</name>
    <dbReference type="NCBI Taxonomy" id="436907"/>
    <lineage>
        <taxon>Eukaryota</taxon>
        <taxon>Fungi</taxon>
        <taxon>Dikarya</taxon>
        <taxon>Ascomycota</taxon>
        <taxon>Saccharomycotina</taxon>
        <taxon>Saccharomycetes</taxon>
        <taxon>Saccharomycetales</taxon>
        <taxon>Saccharomycetaceae</taxon>
        <taxon>Vanderwaltozyma</taxon>
    </lineage>
</organism>
<evidence type="ECO:0000256" key="2">
    <source>
        <dbReference type="SAM" id="Phobius"/>
    </source>
</evidence>
<feature type="transmembrane region" description="Helical" evidence="2">
    <location>
        <begin position="286"/>
        <end position="309"/>
    </location>
</feature>
<feature type="transmembrane region" description="Helical" evidence="2">
    <location>
        <begin position="334"/>
        <end position="356"/>
    </location>
</feature>
<evidence type="ECO:0000313" key="3">
    <source>
        <dbReference type="EMBL" id="EDO14670.1"/>
    </source>
</evidence>
<accession>A7TSU2</accession>
<dbReference type="PhylomeDB" id="A7TSU2"/>
<evidence type="ECO:0000256" key="1">
    <source>
        <dbReference type="SAM" id="MobiDB-lite"/>
    </source>
</evidence>
<gene>
    <name evidence="3" type="ORF">Kpol_325p9</name>
</gene>
<feature type="compositionally biased region" description="Low complexity" evidence="1">
    <location>
        <begin position="78"/>
        <end position="101"/>
    </location>
</feature>
<keyword evidence="2" id="KW-1133">Transmembrane helix</keyword>
<dbReference type="GO" id="GO:0005385">
    <property type="term" value="F:zinc ion transmembrane transporter activity"/>
    <property type="evidence" value="ECO:0007669"/>
    <property type="project" value="EnsemblFungi"/>
</dbReference>
<feature type="compositionally biased region" description="Basic residues" evidence="1">
    <location>
        <begin position="150"/>
        <end position="159"/>
    </location>
</feature>
<proteinExistence type="predicted"/>
<feature type="transmembrane region" description="Helical" evidence="2">
    <location>
        <begin position="454"/>
        <end position="475"/>
    </location>
</feature>
<dbReference type="OMA" id="FEVWSTG"/>
<evidence type="ECO:0008006" key="5">
    <source>
        <dbReference type="Google" id="ProtNLM"/>
    </source>
</evidence>
<keyword evidence="2" id="KW-0472">Membrane</keyword>
<feature type="compositionally biased region" description="Low complexity" evidence="1">
    <location>
        <begin position="160"/>
        <end position="170"/>
    </location>
</feature>
<protein>
    <recommendedName>
        <fullName evidence="5">Protein ZRG17</fullName>
    </recommendedName>
</protein>
<dbReference type="KEGG" id="vpo:Kpol_325p9"/>
<dbReference type="GeneID" id="5542687"/>
<feature type="transmembrane region" description="Helical" evidence="2">
    <location>
        <begin position="260"/>
        <end position="280"/>
    </location>
</feature>
<dbReference type="FunCoup" id="A7TSU2">
    <property type="interactions" value="36"/>
</dbReference>
<dbReference type="OrthoDB" id="5382797at2759"/>
<feature type="compositionally biased region" description="Polar residues" evidence="1">
    <location>
        <begin position="48"/>
        <end position="77"/>
    </location>
</feature>
<sequence>METPTDSRFHSSVSTPVMNSIKEEDSPTSPKVDMDSFFQGNHAGPESPFNTTSSPKSNNLNNQQSKPLINSPFSRPNSSFYSSQDGNNSSSSIIYNPSFSFGGSGGSGGADTSVSSNNTGVNSPVIQEGRRASLKYVPTIQLAPPPLRSKSPKRSKSPRRSTSPLRSMSPENRKKRLSIIGSDSKTSPFNFNSSSLKPQQGSAGNANSRASFRKGHRYKHSSVSMNFFQEPEVKVPLNIAKALPIPDFRDFLSNLPWPKAYYHLGIMASELVMCITVFALGHTKSWSNFITLSHFIVYDIIGSLAILFAENLSQFEVWSTGTITFPFGLNRIDVLLSFGLAISLCFVGLDLLFHIIEELIVLFVEFSNSTDNHDELATHIPHSHGSNIQLGSENGLKLWYSTLLLNLLFSSLALYKIYYANTNSKLKTKNPIVTIAYTVYLFFYPLLVNRYANIADYVSACLFAGLIIIHGLTIVEWTSTILLMGFSTTSLPSLTLLDMDELEQPKREIDSKFKRQVSLTDLPQTISNNVTSSSSSSKISEKSSTSNNPTIIKSLLKERIESLSEFKSRCHLDYNNLLISKVNFQTYIVLMKISLKGGSNNEELALRLAIDKCINQVLPSAEATIDIDIV</sequence>
<feature type="compositionally biased region" description="Low complexity" evidence="1">
    <location>
        <begin position="112"/>
        <end position="123"/>
    </location>
</feature>
<dbReference type="InParanoid" id="A7TSU2"/>
<dbReference type="EMBL" id="DS480524">
    <property type="protein sequence ID" value="EDO14670.1"/>
    <property type="molecule type" value="Genomic_DNA"/>
</dbReference>
<dbReference type="AlphaFoldDB" id="A7TSU2"/>
<keyword evidence="4" id="KW-1185">Reference proteome</keyword>
<evidence type="ECO:0000313" key="4">
    <source>
        <dbReference type="Proteomes" id="UP000000267"/>
    </source>
</evidence>
<dbReference type="STRING" id="436907.A7TSU2"/>
<dbReference type="RefSeq" id="XP_001642528.1">
    <property type="nucleotide sequence ID" value="XM_001642478.1"/>
</dbReference>